<gene>
    <name evidence="1" type="ordered locus">IALB_0984</name>
</gene>
<dbReference type="eggNOG" id="COG1598">
    <property type="taxonomic scope" value="Bacteria"/>
</dbReference>
<evidence type="ECO:0000313" key="2">
    <source>
        <dbReference type="Proteomes" id="UP000007394"/>
    </source>
</evidence>
<dbReference type="InterPro" id="IPR035069">
    <property type="entry name" value="TTHA1013/TTHA0281-like"/>
</dbReference>
<accession>I0AI89</accession>
<dbReference type="KEGG" id="ial:IALB_0984"/>
<dbReference type="Proteomes" id="UP000007394">
    <property type="component" value="Chromosome"/>
</dbReference>
<dbReference type="PATRIC" id="fig|945713.3.peg.989"/>
<evidence type="ECO:0008006" key="3">
    <source>
        <dbReference type="Google" id="ProtNLM"/>
    </source>
</evidence>
<dbReference type="STRING" id="945713.IALB_0984"/>
<dbReference type="EMBL" id="CP003418">
    <property type="protein sequence ID" value="AFH48696.1"/>
    <property type="molecule type" value="Genomic_DNA"/>
</dbReference>
<dbReference type="Gene3D" id="3.30.160.250">
    <property type="match status" value="1"/>
</dbReference>
<keyword evidence="2" id="KW-1185">Reference proteome</keyword>
<dbReference type="RefSeq" id="WP_014559851.1">
    <property type="nucleotide sequence ID" value="NC_017464.1"/>
</dbReference>
<reference evidence="1 2" key="1">
    <citation type="journal article" date="2012" name="Front. Microbiol.">
        <title>Complete genome of Ignavibacterium album, a metabolically versatile, flagellated, facultative anaerobe from the phylum Chlorobi.</title>
        <authorList>
            <person name="Liu Z."/>
            <person name="Frigaard N.-U."/>
            <person name="Vogl K."/>
            <person name="Iino T."/>
            <person name="Ohkuma M."/>
            <person name="Overmann J."/>
            <person name="Bryant D.A."/>
        </authorList>
    </citation>
    <scope>NUCLEOTIDE SEQUENCE [LARGE SCALE GENOMIC DNA]</scope>
    <source>
        <strain evidence="2">DSM 19864 / JCM 16511 / NBRC 101810 / Mat9-16</strain>
    </source>
</reference>
<proteinExistence type="predicted"/>
<organism evidence="1 2">
    <name type="scientific">Ignavibacterium album (strain DSM 19864 / JCM 16511 / NBRC 101810 / Mat9-16)</name>
    <dbReference type="NCBI Taxonomy" id="945713"/>
    <lineage>
        <taxon>Bacteria</taxon>
        <taxon>Pseudomonadati</taxon>
        <taxon>Ignavibacteriota</taxon>
        <taxon>Ignavibacteria</taxon>
        <taxon>Ignavibacteriales</taxon>
        <taxon>Ignavibacteriaceae</taxon>
        <taxon>Ignavibacterium</taxon>
    </lineage>
</organism>
<name>I0AI89_IGNAJ</name>
<evidence type="ECO:0000313" key="1">
    <source>
        <dbReference type="EMBL" id="AFH48696.1"/>
    </source>
</evidence>
<protein>
    <recommendedName>
        <fullName evidence="3">HicB-like antitoxin of toxin-antitoxin system domain-containing protein</fullName>
    </recommendedName>
</protein>
<dbReference type="OrthoDB" id="5419659at2"/>
<dbReference type="AlphaFoldDB" id="I0AI89"/>
<dbReference type="SUPFAM" id="SSF143100">
    <property type="entry name" value="TTHA1013/TTHA0281-like"/>
    <property type="match status" value="1"/>
</dbReference>
<dbReference type="HOGENOM" id="CLU_114047_10_1_10"/>
<sequence>MRKVIQFSIYKGDLYYVAEGINIPVVTQGKTLDELINNLKEALQLFLEDEDLSKYDIQTNPAIIANIELNNLIYA</sequence>